<protein>
    <submittedName>
        <fullName evidence="2">Uncharacterized protein</fullName>
    </submittedName>
</protein>
<reference evidence="2 3" key="1">
    <citation type="journal article" date="2020" name="Nat. Food">
        <title>A phased Vanilla planifolia genome enables genetic improvement of flavour and production.</title>
        <authorList>
            <person name="Hasing T."/>
            <person name="Tang H."/>
            <person name="Brym M."/>
            <person name="Khazi F."/>
            <person name="Huang T."/>
            <person name="Chambers A.H."/>
        </authorList>
    </citation>
    <scope>NUCLEOTIDE SEQUENCE [LARGE SCALE GENOMIC DNA]</scope>
    <source>
        <tissue evidence="2">Leaf</tissue>
    </source>
</reference>
<organism evidence="2 3">
    <name type="scientific">Vanilla planifolia</name>
    <name type="common">Vanilla</name>
    <dbReference type="NCBI Taxonomy" id="51239"/>
    <lineage>
        <taxon>Eukaryota</taxon>
        <taxon>Viridiplantae</taxon>
        <taxon>Streptophyta</taxon>
        <taxon>Embryophyta</taxon>
        <taxon>Tracheophyta</taxon>
        <taxon>Spermatophyta</taxon>
        <taxon>Magnoliopsida</taxon>
        <taxon>Liliopsida</taxon>
        <taxon>Asparagales</taxon>
        <taxon>Orchidaceae</taxon>
        <taxon>Vanilloideae</taxon>
        <taxon>Vanilleae</taxon>
        <taxon>Vanilla</taxon>
    </lineage>
</organism>
<feature type="region of interest" description="Disordered" evidence="1">
    <location>
        <begin position="1"/>
        <end position="26"/>
    </location>
</feature>
<evidence type="ECO:0000313" key="2">
    <source>
        <dbReference type="EMBL" id="KAG0468485.1"/>
    </source>
</evidence>
<dbReference type="EMBL" id="JADCNM010000009">
    <property type="protein sequence ID" value="KAG0468485.1"/>
    <property type="molecule type" value="Genomic_DNA"/>
</dbReference>
<accession>A0A835Q8M9</accession>
<name>A0A835Q8M9_VANPL</name>
<sequence length="57" mass="6716">MNATNVSEDSMVTHEEGNNEHEVTTKAQVGYRLSHVRRCRFKHIGFMCKSRKRQHRS</sequence>
<gene>
    <name evidence="2" type="ORF">HPP92_017813</name>
</gene>
<evidence type="ECO:0000256" key="1">
    <source>
        <dbReference type="SAM" id="MobiDB-lite"/>
    </source>
</evidence>
<evidence type="ECO:0000313" key="3">
    <source>
        <dbReference type="Proteomes" id="UP000639772"/>
    </source>
</evidence>
<dbReference type="AlphaFoldDB" id="A0A835Q8M9"/>
<feature type="compositionally biased region" description="Polar residues" evidence="1">
    <location>
        <begin position="1"/>
        <end position="10"/>
    </location>
</feature>
<feature type="compositionally biased region" description="Basic and acidic residues" evidence="1">
    <location>
        <begin position="11"/>
        <end position="24"/>
    </location>
</feature>
<dbReference type="Proteomes" id="UP000639772">
    <property type="component" value="Chromosome 9"/>
</dbReference>
<proteinExistence type="predicted"/>
<comment type="caution">
    <text evidence="2">The sequence shown here is derived from an EMBL/GenBank/DDBJ whole genome shotgun (WGS) entry which is preliminary data.</text>
</comment>